<sequence>MSRTGKIQIGLVAVVVAAMSYGGWYLIPRHHSGPLGTVFENGTAGARLCMPVGEAVDVTYGVGPLNNTSSSTAVITDVDLVDAHNLEHVVAILVPFDKVMVGSKVGWTYGQGPWGVKPADPLLATGALLPGKEEKYQLVMRLTRPDVLGESRAEGIRVEYRVGMRRFVSEYGPSQLLRPGRCH</sequence>
<dbReference type="EMBL" id="JBHLTC010000005">
    <property type="protein sequence ID" value="MFC0623323.1"/>
    <property type="molecule type" value="Genomic_DNA"/>
</dbReference>
<reference evidence="2 3" key="1">
    <citation type="submission" date="2024-09" db="EMBL/GenBank/DDBJ databases">
        <authorList>
            <person name="Sun Q."/>
            <person name="Mori K."/>
        </authorList>
    </citation>
    <scope>NUCLEOTIDE SEQUENCE [LARGE SCALE GENOMIC DNA]</scope>
    <source>
        <strain evidence="2 3">CGMCC 1.15906</strain>
    </source>
</reference>
<name>A0ABV6QFB2_9ACTN</name>
<proteinExistence type="predicted"/>
<protein>
    <submittedName>
        <fullName evidence="2">Uncharacterized protein</fullName>
    </submittedName>
</protein>
<dbReference type="RefSeq" id="WP_380044025.1">
    <property type="nucleotide sequence ID" value="NZ_JBHLTC010000005.1"/>
</dbReference>
<evidence type="ECO:0000313" key="2">
    <source>
        <dbReference type="EMBL" id="MFC0623323.1"/>
    </source>
</evidence>
<keyword evidence="1" id="KW-0812">Transmembrane</keyword>
<keyword evidence="1" id="KW-0472">Membrane</keyword>
<comment type="caution">
    <text evidence="2">The sequence shown here is derived from an EMBL/GenBank/DDBJ whole genome shotgun (WGS) entry which is preliminary data.</text>
</comment>
<evidence type="ECO:0000313" key="3">
    <source>
        <dbReference type="Proteomes" id="UP001589890"/>
    </source>
</evidence>
<keyword evidence="3" id="KW-1185">Reference proteome</keyword>
<keyword evidence="1" id="KW-1133">Transmembrane helix</keyword>
<dbReference type="Proteomes" id="UP001589890">
    <property type="component" value="Unassembled WGS sequence"/>
</dbReference>
<evidence type="ECO:0000256" key="1">
    <source>
        <dbReference type="SAM" id="Phobius"/>
    </source>
</evidence>
<feature type="transmembrane region" description="Helical" evidence="1">
    <location>
        <begin position="7"/>
        <end position="27"/>
    </location>
</feature>
<organism evidence="2 3">
    <name type="scientific">Kribbella deserti</name>
    <dbReference type="NCBI Taxonomy" id="1926257"/>
    <lineage>
        <taxon>Bacteria</taxon>
        <taxon>Bacillati</taxon>
        <taxon>Actinomycetota</taxon>
        <taxon>Actinomycetes</taxon>
        <taxon>Propionibacteriales</taxon>
        <taxon>Kribbellaceae</taxon>
        <taxon>Kribbella</taxon>
    </lineage>
</organism>
<gene>
    <name evidence="2" type="ORF">ACFFGN_04570</name>
</gene>
<accession>A0ABV6QFB2</accession>